<dbReference type="InterPro" id="IPR036860">
    <property type="entry name" value="SH2_dom_sf"/>
</dbReference>
<dbReference type="SMART" id="SM00252">
    <property type="entry name" value="SH2"/>
    <property type="match status" value="1"/>
</dbReference>
<evidence type="ECO:0000256" key="3">
    <source>
        <dbReference type="ARBA" id="ARBA00022999"/>
    </source>
</evidence>
<dbReference type="GO" id="GO:0035556">
    <property type="term" value="P:intracellular signal transduction"/>
    <property type="evidence" value="ECO:0007669"/>
    <property type="project" value="TreeGrafter"/>
</dbReference>
<dbReference type="PANTHER" id="PTHR10872">
    <property type="entry name" value="SH2B ADAPTER PROTEIN"/>
    <property type="match status" value="1"/>
</dbReference>
<dbReference type="SUPFAM" id="SSF50729">
    <property type="entry name" value="PH domain-like"/>
    <property type="match status" value="1"/>
</dbReference>
<protein>
    <recommendedName>
        <fullName evidence="6">SH2 domain-containing protein</fullName>
    </recommendedName>
</protein>
<feature type="compositionally biased region" description="Low complexity" evidence="5">
    <location>
        <begin position="80"/>
        <end position="99"/>
    </location>
</feature>
<keyword evidence="2" id="KW-0597">Phosphoprotein</keyword>
<dbReference type="AlphaFoldDB" id="A0A8C6T3A3"/>
<keyword evidence="3 4" id="KW-0727">SH2 domain</keyword>
<evidence type="ECO:0000259" key="6">
    <source>
        <dbReference type="PROSITE" id="PS50001"/>
    </source>
</evidence>
<organism evidence="7 8">
    <name type="scientific">Neogobius melanostomus</name>
    <name type="common">round goby</name>
    <dbReference type="NCBI Taxonomy" id="47308"/>
    <lineage>
        <taxon>Eukaryota</taxon>
        <taxon>Metazoa</taxon>
        <taxon>Chordata</taxon>
        <taxon>Craniata</taxon>
        <taxon>Vertebrata</taxon>
        <taxon>Euteleostomi</taxon>
        <taxon>Actinopterygii</taxon>
        <taxon>Neopterygii</taxon>
        <taxon>Teleostei</taxon>
        <taxon>Neoteleostei</taxon>
        <taxon>Acanthomorphata</taxon>
        <taxon>Gobiaria</taxon>
        <taxon>Gobiiformes</taxon>
        <taxon>Gobioidei</taxon>
        <taxon>Gobiidae</taxon>
        <taxon>Benthophilinae</taxon>
        <taxon>Neogobiini</taxon>
        <taxon>Neogobius</taxon>
    </lineage>
</organism>
<dbReference type="InterPro" id="IPR011993">
    <property type="entry name" value="PH-like_dom_sf"/>
</dbReference>
<feature type="compositionally biased region" description="Pro residues" evidence="5">
    <location>
        <begin position="100"/>
        <end position="112"/>
    </location>
</feature>
<proteinExistence type="inferred from homology"/>
<name>A0A8C6T3A3_9GOBI</name>
<sequence>MASRPRLTVPCCSIVDVRSTTALEVPDKENSFLLQLDAAQYVIETRDAVQMRRPWCFPRPVQVGIEPPPHAPHTPPHAPTCPRTPTHSPTCPPHSHTLPHMPPHPRTLPTCPPHSHTLPHMPPAPPHTPPHAPRPPPPMPPTPHTPTCPHPPHAPRSFLFSEAAPSDTVEHPLSECQWFHGTLSRLKAAQLVLAGGPASHGVFLVRQSETRRGEYVLTFNFQGKAKVKTPALVLNEDGQCRVQHLWFQSIFDMLEHFRVHPIPLESGGASDVTLISFVGCSSCSATLRSKSGIKSFIITTRAETTDRLLK</sequence>
<dbReference type="Gene3D" id="3.30.505.10">
    <property type="entry name" value="SH2 domain"/>
    <property type="match status" value="1"/>
</dbReference>
<dbReference type="InterPro" id="IPR000980">
    <property type="entry name" value="SH2"/>
</dbReference>
<reference evidence="7" key="2">
    <citation type="submission" date="2025-09" db="UniProtKB">
        <authorList>
            <consortium name="Ensembl"/>
        </authorList>
    </citation>
    <scope>IDENTIFICATION</scope>
</reference>
<feature type="domain" description="SH2" evidence="6">
    <location>
        <begin position="178"/>
        <end position="278"/>
    </location>
</feature>
<evidence type="ECO:0000313" key="7">
    <source>
        <dbReference type="Ensembl" id="ENSNMLP00000014749.1"/>
    </source>
</evidence>
<accession>A0A8C6T3A3</accession>
<keyword evidence="8" id="KW-1185">Reference proteome</keyword>
<evidence type="ECO:0000256" key="5">
    <source>
        <dbReference type="SAM" id="MobiDB-lite"/>
    </source>
</evidence>
<dbReference type="Ensembl" id="ENSNMLT00000016575.1">
    <property type="protein sequence ID" value="ENSNMLP00000014749.1"/>
    <property type="gene ID" value="ENSNMLG00000009813.1"/>
</dbReference>
<dbReference type="SUPFAM" id="SSF55550">
    <property type="entry name" value="SH2 domain"/>
    <property type="match status" value="1"/>
</dbReference>
<dbReference type="GO" id="GO:0005068">
    <property type="term" value="F:transmembrane receptor protein tyrosine kinase adaptor activity"/>
    <property type="evidence" value="ECO:0007669"/>
    <property type="project" value="TreeGrafter"/>
</dbReference>
<dbReference type="PROSITE" id="PS50001">
    <property type="entry name" value="SH2"/>
    <property type="match status" value="1"/>
</dbReference>
<dbReference type="InterPro" id="IPR030523">
    <property type="entry name" value="SH2B"/>
</dbReference>
<evidence type="ECO:0000256" key="4">
    <source>
        <dbReference type="PROSITE-ProRule" id="PRU00191"/>
    </source>
</evidence>
<dbReference type="Proteomes" id="UP000694523">
    <property type="component" value="Unplaced"/>
</dbReference>
<dbReference type="Pfam" id="PF00017">
    <property type="entry name" value="SH2"/>
    <property type="match status" value="1"/>
</dbReference>
<evidence type="ECO:0000256" key="2">
    <source>
        <dbReference type="ARBA" id="ARBA00022553"/>
    </source>
</evidence>
<feature type="compositionally biased region" description="Pro residues" evidence="5">
    <location>
        <begin position="120"/>
        <end position="154"/>
    </location>
</feature>
<dbReference type="GO" id="GO:0005886">
    <property type="term" value="C:plasma membrane"/>
    <property type="evidence" value="ECO:0007669"/>
    <property type="project" value="TreeGrafter"/>
</dbReference>
<feature type="region of interest" description="Disordered" evidence="5">
    <location>
        <begin position="66"/>
        <end position="158"/>
    </location>
</feature>
<dbReference type="FunFam" id="3.30.505.10:FF:000008">
    <property type="entry name" value="SH2B adapter protein 1 isoform 2"/>
    <property type="match status" value="1"/>
</dbReference>
<evidence type="ECO:0000256" key="1">
    <source>
        <dbReference type="ARBA" id="ARBA00010220"/>
    </source>
</evidence>
<dbReference type="Gene3D" id="2.30.29.30">
    <property type="entry name" value="Pleckstrin-homology domain (PH domain)/Phosphotyrosine-binding domain (PTB)"/>
    <property type="match status" value="1"/>
</dbReference>
<dbReference type="PANTHER" id="PTHR10872:SF3">
    <property type="entry name" value="SH2B ADAPTER PROTEIN 1"/>
    <property type="match status" value="1"/>
</dbReference>
<dbReference type="PRINTS" id="PR00401">
    <property type="entry name" value="SH2DOMAIN"/>
</dbReference>
<comment type="similarity">
    <text evidence="1">Belongs to the SH2B adapter family.</text>
</comment>
<evidence type="ECO:0000313" key="8">
    <source>
        <dbReference type="Proteomes" id="UP000694523"/>
    </source>
</evidence>
<reference evidence="7" key="1">
    <citation type="submission" date="2025-08" db="UniProtKB">
        <authorList>
            <consortium name="Ensembl"/>
        </authorList>
    </citation>
    <scope>IDENTIFICATION</scope>
</reference>
<feature type="compositionally biased region" description="Pro residues" evidence="5">
    <location>
        <begin position="66"/>
        <end position="79"/>
    </location>
</feature>